<dbReference type="InterPro" id="IPR050463">
    <property type="entry name" value="Gfo/Idh/MocA_oxidrdct_glycsds"/>
</dbReference>
<evidence type="ECO:0000256" key="1">
    <source>
        <dbReference type="ARBA" id="ARBA00023002"/>
    </source>
</evidence>
<dbReference type="InterPro" id="IPR036291">
    <property type="entry name" value="NAD(P)-bd_dom_sf"/>
</dbReference>
<dbReference type="GO" id="GO:0016491">
    <property type="term" value="F:oxidoreductase activity"/>
    <property type="evidence" value="ECO:0007669"/>
    <property type="project" value="UniProtKB-KW"/>
</dbReference>
<gene>
    <name evidence="4" type="ORF">METZ01_LOCUS326807</name>
</gene>
<accession>A0A382PKN1</accession>
<dbReference type="PANTHER" id="PTHR43818:SF11">
    <property type="entry name" value="BCDNA.GH03377"/>
    <property type="match status" value="1"/>
</dbReference>
<dbReference type="AlphaFoldDB" id="A0A382PKN1"/>
<feature type="domain" description="GFO/IDH/MocA-like oxidoreductase" evidence="3">
    <location>
        <begin position="137"/>
        <end position="206"/>
    </location>
</feature>
<dbReference type="InterPro" id="IPR055170">
    <property type="entry name" value="GFO_IDH_MocA-like_dom"/>
</dbReference>
<dbReference type="Pfam" id="PF01408">
    <property type="entry name" value="GFO_IDH_MocA"/>
    <property type="match status" value="1"/>
</dbReference>
<protein>
    <recommendedName>
        <fullName evidence="5">Gfo/Idh/MocA-like oxidoreductase N-terminal domain-containing protein</fullName>
    </recommendedName>
</protein>
<sequence length="210" mass="23283">MANRKNKKLRYGFIGAGGIAGTHLRDLSRREDVELVAMADISETSMRGYQDRFDIPHAYSDWKEMLRIEALDAVSVCTPNRLHERAAIDAMKAGCDVLCEKPLAHSAKAGERMLAASRDLGRKLVIGFQYRFNPRTQFLRAAAADGQFGKILYTRVKALRRRGIPNWGVFGQKELQGGGPLIDIGVHVLEMAHYTMGSPEPASASADMYT</sequence>
<organism evidence="4">
    <name type="scientific">marine metagenome</name>
    <dbReference type="NCBI Taxonomy" id="408172"/>
    <lineage>
        <taxon>unclassified sequences</taxon>
        <taxon>metagenomes</taxon>
        <taxon>ecological metagenomes</taxon>
    </lineage>
</organism>
<keyword evidence="1" id="KW-0560">Oxidoreductase</keyword>
<evidence type="ECO:0000313" key="4">
    <source>
        <dbReference type="EMBL" id="SVC73953.1"/>
    </source>
</evidence>
<feature type="non-terminal residue" evidence="4">
    <location>
        <position position="210"/>
    </location>
</feature>
<name>A0A382PKN1_9ZZZZ</name>
<dbReference type="SUPFAM" id="SSF51735">
    <property type="entry name" value="NAD(P)-binding Rossmann-fold domains"/>
    <property type="match status" value="1"/>
</dbReference>
<dbReference type="InterPro" id="IPR000683">
    <property type="entry name" value="Gfo/Idh/MocA-like_OxRdtase_N"/>
</dbReference>
<dbReference type="PANTHER" id="PTHR43818">
    <property type="entry name" value="BCDNA.GH03377"/>
    <property type="match status" value="1"/>
</dbReference>
<dbReference type="Gene3D" id="3.40.50.720">
    <property type="entry name" value="NAD(P)-binding Rossmann-like Domain"/>
    <property type="match status" value="1"/>
</dbReference>
<evidence type="ECO:0008006" key="5">
    <source>
        <dbReference type="Google" id="ProtNLM"/>
    </source>
</evidence>
<feature type="domain" description="Gfo/Idh/MocA-like oxidoreductase N-terminal" evidence="2">
    <location>
        <begin position="9"/>
        <end position="128"/>
    </location>
</feature>
<dbReference type="GO" id="GO:0000166">
    <property type="term" value="F:nucleotide binding"/>
    <property type="evidence" value="ECO:0007669"/>
    <property type="project" value="InterPro"/>
</dbReference>
<proteinExistence type="predicted"/>
<dbReference type="EMBL" id="UINC01108102">
    <property type="protein sequence ID" value="SVC73953.1"/>
    <property type="molecule type" value="Genomic_DNA"/>
</dbReference>
<dbReference type="SUPFAM" id="SSF55347">
    <property type="entry name" value="Glyceraldehyde-3-phosphate dehydrogenase-like, C-terminal domain"/>
    <property type="match status" value="1"/>
</dbReference>
<evidence type="ECO:0000259" key="3">
    <source>
        <dbReference type="Pfam" id="PF22725"/>
    </source>
</evidence>
<evidence type="ECO:0000259" key="2">
    <source>
        <dbReference type="Pfam" id="PF01408"/>
    </source>
</evidence>
<dbReference type="Pfam" id="PF22725">
    <property type="entry name" value="GFO_IDH_MocA_C3"/>
    <property type="match status" value="1"/>
</dbReference>
<dbReference type="Gene3D" id="3.30.360.10">
    <property type="entry name" value="Dihydrodipicolinate Reductase, domain 2"/>
    <property type="match status" value="1"/>
</dbReference>
<reference evidence="4" key="1">
    <citation type="submission" date="2018-05" db="EMBL/GenBank/DDBJ databases">
        <authorList>
            <person name="Lanie J.A."/>
            <person name="Ng W.-L."/>
            <person name="Kazmierczak K.M."/>
            <person name="Andrzejewski T.M."/>
            <person name="Davidsen T.M."/>
            <person name="Wayne K.J."/>
            <person name="Tettelin H."/>
            <person name="Glass J.I."/>
            <person name="Rusch D."/>
            <person name="Podicherti R."/>
            <person name="Tsui H.-C.T."/>
            <person name="Winkler M.E."/>
        </authorList>
    </citation>
    <scope>NUCLEOTIDE SEQUENCE</scope>
</reference>